<reference evidence="2 3" key="1">
    <citation type="submission" date="2016-02" db="EMBL/GenBank/DDBJ databases">
        <title>Discovery of a natural microsporidian pathogen with a broad tissue tropism in Caenorhabditis elegans.</title>
        <authorList>
            <person name="Luallen R.J."/>
            <person name="Reinke A.W."/>
            <person name="Tong L."/>
            <person name="Botts M.R."/>
            <person name="Felix M.-A."/>
            <person name="Troemel E.R."/>
        </authorList>
    </citation>
    <scope>NUCLEOTIDE SEQUENCE [LARGE SCALE GENOMIC DNA]</scope>
    <source>
        <strain evidence="2 3">JUm2807</strain>
    </source>
</reference>
<keyword evidence="1" id="KW-1133">Transmembrane helix</keyword>
<sequence length="427" mass="46303">MKKHNIYFPAIVVLGALLILGSIAYWFFYLPTAKSVGAGGFVGLNGNTQSTAAPEILPRTPCTDSTIGVFDACGWGDRLETIGVSPDLLIVKKQSRTLTLILDNLDVEEIPDQMQPCIEFSVLYLQSSYPETPAIYPGDVLLKITKLLSALTHTQMAALVVNYFTMEGWILSPPAQRIALSITKELSIYNTSPSFLAWLCDTIDLSACTHAIALGVANCNAQSIACLGSLGIGKISSLHLTELPRLQCLDYQLPSSHHSAGVLTLWKLPSDLDVSPEVAMSIAAKPWNEVSMDMSVWALICSSAGKTIPVDGVLLLNVADMKDLQMNGPNCQDNRTQAKTLVMQEAIKNVPITKAFFLTMVEWIHTNATSVENVYIQGLADKKADADLNEFLETTAPIVLARLPRLNKCLVNGFSIPIAPPTTLTPN</sequence>
<keyword evidence="1" id="KW-0812">Transmembrane</keyword>
<evidence type="ECO:0000313" key="3">
    <source>
        <dbReference type="Proteomes" id="UP000185944"/>
    </source>
</evidence>
<dbReference type="RefSeq" id="XP_067543737.1">
    <property type="nucleotide sequence ID" value="XM_067688549.1"/>
</dbReference>
<proteinExistence type="predicted"/>
<protein>
    <submittedName>
        <fullName evidence="2">Uncharacterized protein</fullName>
    </submittedName>
</protein>
<evidence type="ECO:0000256" key="1">
    <source>
        <dbReference type="SAM" id="Phobius"/>
    </source>
</evidence>
<dbReference type="Proteomes" id="UP000185944">
    <property type="component" value="Unassembled WGS sequence"/>
</dbReference>
<gene>
    <name evidence="2" type="ORF">NEDG_01131</name>
</gene>
<dbReference type="VEuPathDB" id="MicrosporidiaDB:NEDG_01131"/>
<organism evidence="2 3">
    <name type="scientific">Nematocida displodere</name>
    <dbReference type="NCBI Taxonomy" id="1805483"/>
    <lineage>
        <taxon>Eukaryota</taxon>
        <taxon>Fungi</taxon>
        <taxon>Fungi incertae sedis</taxon>
        <taxon>Microsporidia</taxon>
        <taxon>Nematocida</taxon>
    </lineage>
</organism>
<name>A0A177ECV2_9MICR</name>
<feature type="transmembrane region" description="Helical" evidence="1">
    <location>
        <begin position="7"/>
        <end position="28"/>
    </location>
</feature>
<evidence type="ECO:0000313" key="2">
    <source>
        <dbReference type="EMBL" id="OAG28992.1"/>
    </source>
</evidence>
<accession>A0A177ECV2</accession>
<dbReference type="GeneID" id="93647481"/>
<keyword evidence="3" id="KW-1185">Reference proteome</keyword>
<dbReference type="AlphaFoldDB" id="A0A177ECV2"/>
<dbReference type="EMBL" id="LTDL01000042">
    <property type="protein sequence ID" value="OAG28992.1"/>
    <property type="molecule type" value="Genomic_DNA"/>
</dbReference>
<keyword evidence="1" id="KW-0472">Membrane</keyword>
<comment type="caution">
    <text evidence="2">The sequence shown here is derived from an EMBL/GenBank/DDBJ whole genome shotgun (WGS) entry which is preliminary data.</text>
</comment>